<dbReference type="AlphaFoldDB" id="A0AAN5CSW6"/>
<dbReference type="Proteomes" id="UP001328107">
    <property type="component" value="Unassembled WGS sequence"/>
</dbReference>
<keyword evidence="2" id="KW-1185">Reference proteome</keyword>
<reference evidence="2" key="1">
    <citation type="submission" date="2022-10" db="EMBL/GenBank/DDBJ databases">
        <title>Genome assembly of Pristionchus species.</title>
        <authorList>
            <person name="Yoshida K."/>
            <person name="Sommer R.J."/>
        </authorList>
    </citation>
    <scope>NUCLEOTIDE SEQUENCE [LARGE SCALE GENOMIC DNA]</scope>
    <source>
        <strain evidence="2">RS5460</strain>
    </source>
</reference>
<sequence>TIEYVSIRSVHKPLSTVYPPHIMLRARNSDELSNYASFPCLLKFLIAHSVAYFNSTGTSLRKTIRKYQPHIDSSKTNFKPTIQFFNAIEQSRKDRAYIFTAIFNFPELLAQTPPS</sequence>
<feature type="non-terminal residue" evidence="1">
    <location>
        <position position="115"/>
    </location>
</feature>
<feature type="non-terminal residue" evidence="1">
    <location>
        <position position="1"/>
    </location>
</feature>
<comment type="caution">
    <text evidence="1">The sequence shown here is derived from an EMBL/GenBank/DDBJ whole genome shotgun (WGS) entry which is preliminary data.</text>
</comment>
<proteinExistence type="predicted"/>
<name>A0AAN5CSW6_9BILA</name>
<evidence type="ECO:0000313" key="1">
    <source>
        <dbReference type="EMBL" id="GMR50108.1"/>
    </source>
</evidence>
<gene>
    <name evidence="1" type="ORF">PMAYCL1PPCAC_20303</name>
</gene>
<protein>
    <submittedName>
        <fullName evidence="1">Uncharacterized protein</fullName>
    </submittedName>
</protein>
<evidence type="ECO:0000313" key="2">
    <source>
        <dbReference type="Proteomes" id="UP001328107"/>
    </source>
</evidence>
<accession>A0AAN5CSW6</accession>
<organism evidence="1 2">
    <name type="scientific">Pristionchus mayeri</name>
    <dbReference type="NCBI Taxonomy" id="1317129"/>
    <lineage>
        <taxon>Eukaryota</taxon>
        <taxon>Metazoa</taxon>
        <taxon>Ecdysozoa</taxon>
        <taxon>Nematoda</taxon>
        <taxon>Chromadorea</taxon>
        <taxon>Rhabditida</taxon>
        <taxon>Rhabditina</taxon>
        <taxon>Diplogasteromorpha</taxon>
        <taxon>Diplogasteroidea</taxon>
        <taxon>Neodiplogasteridae</taxon>
        <taxon>Pristionchus</taxon>
    </lineage>
</organism>
<dbReference type="EMBL" id="BTRK01000004">
    <property type="protein sequence ID" value="GMR50108.1"/>
    <property type="molecule type" value="Genomic_DNA"/>
</dbReference>